<dbReference type="InterPro" id="IPR049808">
    <property type="entry name" value="CONSTANS-like_Bbox1"/>
</dbReference>
<dbReference type="Proteomes" id="UP000593575">
    <property type="component" value="Unassembled WGS sequence"/>
</dbReference>
<dbReference type="GO" id="GO:0006355">
    <property type="term" value="P:regulation of DNA-templated transcription"/>
    <property type="evidence" value="ECO:0007669"/>
    <property type="project" value="UniProtKB-ARBA"/>
</dbReference>
<keyword evidence="4" id="KW-0677">Repeat</keyword>
<dbReference type="CDD" id="cd19821">
    <property type="entry name" value="Bbox1_BBX-like"/>
    <property type="match status" value="1"/>
</dbReference>
<sequence>MGYICDFCGNQPSTVYCQSDAACLCLSCDRNVHSANALSKRHSRTLLCERCNSQPAFVRCVEERVSLCQNCDLMGHGESTCEQELRQMSITETSWCPTENTISQNDTGDAEVNRDYNVDGGSSWSGSSIPELRSGPGLLDQPAGTTDTSLSELSCPQTKCPGVCTDDLYDDFNMDEIDLNLEKYEELFGVTLNHSEELFGNGGIDSLFGTKDMSATDSYQGAVAAEGSSVGLVNAIQPACSNVASADSMMSNKTDSILCFTARQDHSSFSFSGLTGESSGGDYQDCGASSMLLMGEAPWCLPSEGPFSSATRSDAVMRYKEKKKTRKFEKRVRYASRKARADVRKRVKGRFVKAGDDYDYDPLNPTRSC</sequence>
<keyword evidence="14" id="KW-1185">Reference proteome</keyword>
<dbReference type="PROSITE" id="PS50119">
    <property type="entry name" value="ZF_BBOX"/>
    <property type="match status" value="2"/>
</dbReference>
<comment type="caution">
    <text evidence="13">The sequence shown here is derived from an EMBL/GenBank/DDBJ whole genome shotgun (WGS) entry which is preliminary data.</text>
</comment>
<comment type="similarity">
    <text evidence="2">Belongs to the CONSTANS family.</text>
</comment>
<feature type="domain" description="CCT" evidence="12">
    <location>
        <begin position="312"/>
        <end position="354"/>
    </location>
</feature>
<evidence type="ECO:0000259" key="12">
    <source>
        <dbReference type="PROSITE" id="PS51017"/>
    </source>
</evidence>
<evidence type="ECO:0000256" key="5">
    <source>
        <dbReference type="ARBA" id="ARBA00022771"/>
    </source>
</evidence>
<evidence type="ECO:0000256" key="4">
    <source>
        <dbReference type="ARBA" id="ARBA00022737"/>
    </source>
</evidence>
<keyword evidence="6" id="KW-0862">Zinc</keyword>
<dbReference type="EMBL" id="JABFAE010000001">
    <property type="protein sequence ID" value="MBA0822261.1"/>
    <property type="molecule type" value="Genomic_DNA"/>
</dbReference>
<evidence type="ECO:0000256" key="2">
    <source>
        <dbReference type="ARBA" id="ARBA00010024"/>
    </source>
</evidence>
<feature type="domain" description="B box-type" evidence="11">
    <location>
        <begin position="1"/>
        <end position="47"/>
    </location>
</feature>
<evidence type="ECO:0000256" key="7">
    <source>
        <dbReference type="ARBA" id="ARBA00023242"/>
    </source>
</evidence>
<proteinExistence type="inferred from homology"/>
<evidence type="ECO:0000313" key="13">
    <source>
        <dbReference type="EMBL" id="MBA0822261.1"/>
    </source>
</evidence>
<keyword evidence="7 9" id="KW-0539">Nucleus</keyword>
<dbReference type="AlphaFoldDB" id="A0A7J9IJG1"/>
<dbReference type="Pfam" id="PF06203">
    <property type="entry name" value="CCT"/>
    <property type="match status" value="1"/>
</dbReference>
<gene>
    <name evidence="13" type="ORF">Goarm_019073</name>
</gene>
<evidence type="ECO:0000313" key="14">
    <source>
        <dbReference type="Proteomes" id="UP000593575"/>
    </source>
</evidence>
<feature type="domain" description="B box-type" evidence="11">
    <location>
        <begin position="43"/>
        <end position="88"/>
    </location>
</feature>
<dbReference type="SMART" id="SM00336">
    <property type="entry name" value="BBOX"/>
    <property type="match status" value="1"/>
</dbReference>
<evidence type="ECO:0000256" key="1">
    <source>
        <dbReference type="ARBA" id="ARBA00004123"/>
    </source>
</evidence>
<dbReference type="PANTHER" id="PTHR31717:SF131">
    <property type="entry name" value="ZINC FINGER PROTEIN CONSTANS-LIKE 9"/>
    <property type="match status" value="1"/>
</dbReference>
<evidence type="ECO:0008006" key="15">
    <source>
        <dbReference type="Google" id="ProtNLM"/>
    </source>
</evidence>
<evidence type="ECO:0000256" key="8">
    <source>
        <dbReference type="PROSITE-ProRule" id="PRU00024"/>
    </source>
</evidence>
<dbReference type="PROSITE" id="PS51017">
    <property type="entry name" value="CCT"/>
    <property type="match status" value="1"/>
</dbReference>
<reference evidence="13 14" key="1">
    <citation type="journal article" date="2019" name="Genome Biol. Evol.">
        <title>Insights into the evolution of the New World diploid cottons (Gossypium, subgenus Houzingenia) based on genome sequencing.</title>
        <authorList>
            <person name="Grover C.E."/>
            <person name="Arick M.A. 2nd"/>
            <person name="Thrash A."/>
            <person name="Conover J.L."/>
            <person name="Sanders W.S."/>
            <person name="Peterson D.G."/>
            <person name="Frelichowski J.E."/>
            <person name="Scheffler J.A."/>
            <person name="Scheffler B.E."/>
            <person name="Wendel J.F."/>
        </authorList>
    </citation>
    <scope>NUCLEOTIDE SEQUENCE [LARGE SCALE GENOMIC DNA]</scope>
    <source>
        <strain evidence="13">6</strain>
        <tissue evidence="13">Leaf</tissue>
    </source>
</reference>
<dbReference type="PANTHER" id="PTHR31717">
    <property type="entry name" value="ZINC FINGER PROTEIN CONSTANS-LIKE 10"/>
    <property type="match status" value="1"/>
</dbReference>
<accession>A0A7J9IJG1</accession>
<evidence type="ECO:0000256" key="10">
    <source>
        <dbReference type="SAM" id="MobiDB-lite"/>
    </source>
</evidence>
<dbReference type="Pfam" id="PF00643">
    <property type="entry name" value="zf-B_box"/>
    <property type="match status" value="1"/>
</dbReference>
<keyword evidence="5 8" id="KW-0863">Zinc-finger</keyword>
<name>A0A7J9IJG1_9ROSI</name>
<dbReference type="InterPro" id="IPR000315">
    <property type="entry name" value="Znf_B-box"/>
</dbReference>
<comment type="subcellular location">
    <subcellularLocation>
        <location evidence="1 9">Nucleus</location>
    </subcellularLocation>
</comment>
<evidence type="ECO:0000256" key="3">
    <source>
        <dbReference type="ARBA" id="ARBA00022723"/>
    </source>
</evidence>
<protein>
    <recommendedName>
        <fullName evidence="15">Zinc finger protein CONSTANS-LIKE 9-like</fullName>
    </recommendedName>
</protein>
<dbReference type="GO" id="GO:0005634">
    <property type="term" value="C:nucleus"/>
    <property type="evidence" value="ECO:0007669"/>
    <property type="project" value="UniProtKB-SubCell"/>
</dbReference>
<dbReference type="InterPro" id="IPR010402">
    <property type="entry name" value="CCT_domain"/>
</dbReference>
<organism evidence="13 14">
    <name type="scientific">Gossypium armourianum</name>
    <dbReference type="NCBI Taxonomy" id="34283"/>
    <lineage>
        <taxon>Eukaryota</taxon>
        <taxon>Viridiplantae</taxon>
        <taxon>Streptophyta</taxon>
        <taxon>Embryophyta</taxon>
        <taxon>Tracheophyta</taxon>
        <taxon>Spermatophyta</taxon>
        <taxon>Magnoliopsida</taxon>
        <taxon>eudicotyledons</taxon>
        <taxon>Gunneridae</taxon>
        <taxon>Pentapetalae</taxon>
        <taxon>rosids</taxon>
        <taxon>malvids</taxon>
        <taxon>Malvales</taxon>
        <taxon>Malvaceae</taxon>
        <taxon>Malvoideae</taxon>
        <taxon>Gossypium</taxon>
    </lineage>
</organism>
<evidence type="ECO:0000256" key="6">
    <source>
        <dbReference type="ARBA" id="ARBA00022833"/>
    </source>
</evidence>
<keyword evidence="3" id="KW-0479">Metal-binding</keyword>
<feature type="region of interest" description="Disordered" evidence="10">
    <location>
        <begin position="99"/>
        <end position="151"/>
    </location>
</feature>
<evidence type="ECO:0000259" key="11">
    <source>
        <dbReference type="PROSITE" id="PS50119"/>
    </source>
</evidence>
<evidence type="ECO:0000256" key="9">
    <source>
        <dbReference type="PROSITE-ProRule" id="PRU00357"/>
    </source>
</evidence>
<dbReference type="GO" id="GO:0008270">
    <property type="term" value="F:zinc ion binding"/>
    <property type="evidence" value="ECO:0007669"/>
    <property type="project" value="UniProtKB-KW"/>
</dbReference>